<feature type="compositionally biased region" description="Polar residues" evidence="7">
    <location>
        <begin position="392"/>
        <end position="404"/>
    </location>
</feature>
<organism evidence="10 11">
    <name type="scientific">Uncinula necator</name>
    <name type="common">Grape powdery mildew</name>
    <dbReference type="NCBI Taxonomy" id="52586"/>
    <lineage>
        <taxon>Eukaryota</taxon>
        <taxon>Fungi</taxon>
        <taxon>Dikarya</taxon>
        <taxon>Ascomycota</taxon>
        <taxon>Pezizomycotina</taxon>
        <taxon>Leotiomycetes</taxon>
        <taxon>Erysiphales</taxon>
        <taxon>Erysiphaceae</taxon>
        <taxon>Erysiphe</taxon>
    </lineage>
</organism>
<evidence type="ECO:0000313" key="10">
    <source>
        <dbReference type="EMBL" id="KHJ32163.1"/>
    </source>
</evidence>
<keyword evidence="11" id="KW-1185">Reference proteome</keyword>
<dbReference type="AlphaFoldDB" id="A0A0B1P1P3"/>
<dbReference type="EMBL" id="JNVN01002278">
    <property type="protein sequence ID" value="KHJ32163.1"/>
    <property type="molecule type" value="Genomic_DNA"/>
</dbReference>
<dbReference type="CDD" id="cd06993">
    <property type="entry name" value="cupin_CENP-C_C"/>
    <property type="match status" value="1"/>
</dbReference>
<comment type="function">
    <text evidence="5">Component of the kinetochore, a multiprotein complex that assembles on centromeric DNA and attaches chromosomes to spindle microtubules, mediating chromosome segregation and sister chromatid segregation during meiosis and mitosis. Component of the inner kinetochore constitutive centromere-associated network (CCAN), which serves as a structural platform for outer kinetochore assembly.</text>
</comment>
<dbReference type="Gene3D" id="2.60.120.10">
    <property type="entry name" value="Jelly Rolls"/>
    <property type="match status" value="1"/>
</dbReference>
<dbReference type="GO" id="GO:0051382">
    <property type="term" value="P:kinetochore assembly"/>
    <property type="evidence" value="ECO:0007669"/>
    <property type="project" value="InterPro"/>
</dbReference>
<dbReference type="GO" id="GO:0051455">
    <property type="term" value="P:spindle attachment to meiosis I kinetochore"/>
    <property type="evidence" value="ECO:0007669"/>
    <property type="project" value="TreeGrafter"/>
</dbReference>
<dbReference type="GO" id="GO:0019237">
    <property type="term" value="F:centromeric DNA binding"/>
    <property type="evidence" value="ECO:0007669"/>
    <property type="project" value="InterPro"/>
</dbReference>
<dbReference type="Pfam" id="PF15624">
    <property type="entry name" value="Mif2_N"/>
    <property type="match status" value="1"/>
</dbReference>
<keyword evidence="3" id="KW-0238">DNA-binding</keyword>
<comment type="similarity">
    <text evidence="2">Belongs to the CENP-C/MIF2 family.</text>
</comment>
<evidence type="ECO:0000259" key="8">
    <source>
        <dbReference type="Pfam" id="PF11699"/>
    </source>
</evidence>
<feature type="compositionally biased region" description="Basic and acidic residues" evidence="7">
    <location>
        <begin position="208"/>
        <end position="237"/>
    </location>
</feature>
<dbReference type="PANTHER" id="PTHR16684">
    <property type="entry name" value="CENTROMERE PROTEIN C"/>
    <property type="match status" value="1"/>
</dbReference>
<feature type="compositionally biased region" description="Basic and acidic residues" evidence="7">
    <location>
        <begin position="280"/>
        <end position="289"/>
    </location>
</feature>
<feature type="compositionally biased region" description="Basic and acidic residues" evidence="7">
    <location>
        <begin position="248"/>
        <end position="271"/>
    </location>
</feature>
<comment type="subcellular location">
    <subcellularLocation>
        <location evidence="1">Nucleus</location>
    </subcellularLocation>
</comment>
<evidence type="ECO:0000313" key="11">
    <source>
        <dbReference type="Proteomes" id="UP000030854"/>
    </source>
</evidence>
<feature type="compositionally biased region" description="Basic residues" evidence="7">
    <location>
        <begin position="479"/>
        <end position="496"/>
    </location>
</feature>
<dbReference type="GO" id="GO:0000776">
    <property type="term" value="C:kinetochore"/>
    <property type="evidence" value="ECO:0007669"/>
    <property type="project" value="InterPro"/>
</dbReference>
<keyword evidence="4" id="KW-0539">Nucleus</keyword>
<name>A0A0B1P1P3_UNCNE</name>
<dbReference type="InterPro" id="IPR014710">
    <property type="entry name" value="RmlC-like_jellyroll"/>
</dbReference>
<protein>
    <recommendedName>
        <fullName evidence="6">CENP-C homolog</fullName>
    </recommendedName>
</protein>
<feature type="compositionally biased region" description="Basic and acidic residues" evidence="7">
    <location>
        <begin position="160"/>
        <end position="180"/>
    </location>
</feature>
<accession>A0A0B1P1P3</accession>
<dbReference type="GO" id="GO:0051315">
    <property type="term" value="P:attachment of mitotic spindle microtubules to kinetochore"/>
    <property type="evidence" value="ECO:0007669"/>
    <property type="project" value="TreeGrafter"/>
</dbReference>
<dbReference type="Proteomes" id="UP000030854">
    <property type="component" value="Unassembled WGS sequence"/>
</dbReference>
<reference evidence="10 11" key="1">
    <citation type="journal article" date="2014" name="BMC Genomics">
        <title>Adaptive genomic structural variation in the grape powdery mildew pathogen, Erysiphe necator.</title>
        <authorList>
            <person name="Jones L."/>
            <person name="Riaz S."/>
            <person name="Morales-Cruz A."/>
            <person name="Amrine K.C."/>
            <person name="McGuire B."/>
            <person name="Gubler W.D."/>
            <person name="Walker M.A."/>
            <person name="Cantu D."/>
        </authorList>
    </citation>
    <scope>NUCLEOTIDE SEQUENCE [LARGE SCALE GENOMIC DNA]</scope>
    <source>
        <strain evidence="11">c</strain>
    </source>
</reference>
<feature type="compositionally biased region" description="Low complexity" evidence="7">
    <location>
        <begin position="368"/>
        <end position="383"/>
    </location>
</feature>
<evidence type="ECO:0000256" key="1">
    <source>
        <dbReference type="ARBA" id="ARBA00004123"/>
    </source>
</evidence>
<evidence type="ECO:0000256" key="4">
    <source>
        <dbReference type="ARBA" id="ARBA00023242"/>
    </source>
</evidence>
<dbReference type="GO" id="GO:0005634">
    <property type="term" value="C:nucleus"/>
    <property type="evidence" value="ECO:0007669"/>
    <property type="project" value="UniProtKB-SubCell"/>
</dbReference>
<dbReference type="HOGENOM" id="CLU_027966_0_0_1"/>
<feature type="domain" description="Mif2/CENP-C cupin" evidence="8">
    <location>
        <begin position="564"/>
        <end position="648"/>
    </location>
</feature>
<feature type="compositionally biased region" description="Polar residues" evidence="7">
    <location>
        <begin position="123"/>
        <end position="144"/>
    </location>
</feature>
<feature type="region of interest" description="Disordered" evidence="7">
    <location>
        <begin position="64"/>
        <end position="416"/>
    </location>
</feature>
<dbReference type="InterPro" id="IPR028929">
    <property type="entry name" value="Mif2_N"/>
</dbReference>
<dbReference type="STRING" id="52586.A0A0B1P1P3"/>
<evidence type="ECO:0000256" key="3">
    <source>
        <dbReference type="ARBA" id="ARBA00023125"/>
    </source>
</evidence>
<evidence type="ECO:0000256" key="2">
    <source>
        <dbReference type="ARBA" id="ARBA00010291"/>
    </source>
</evidence>
<dbReference type="OMA" id="CHGRVQV"/>
<feature type="compositionally biased region" description="Acidic residues" evidence="7">
    <location>
        <begin position="500"/>
        <end position="517"/>
    </location>
</feature>
<feature type="region of interest" description="Disordered" evidence="7">
    <location>
        <begin position="479"/>
        <end position="518"/>
    </location>
</feature>
<dbReference type="InterPro" id="IPR028386">
    <property type="entry name" value="CENP-C/Mif2/cnp3"/>
</dbReference>
<comment type="caution">
    <text evidence="10">The sequence shown here is derived from an EMBL/GenBank/DDBJ whole genome shotgun (WGS) entry which is preliminary data.</text>
</comment>
<dbReference type="FunFam" id="2.60.120.10:FF:000033">
    <property type="entry name" value="Centromere protein C 1"/>
    <property type="match status" value="1"/>
</dbReference>
<gene>
    <name evidence="10" type="ORF">EV44_g2173</name>
</gene>
<dbReference type="Pfam" id="PF11699">
    <property type="entry name" value="CENP-C_C"/>
    <property type="match status" value="1"/>
</dbReference>
<feature type="domain" description="Mif2 N-terminal" evidence="9">
    <location>
        <begin position="18"/>
        <end position="152"/>
    </location>
</feature>
<dbReference type="SUPFAM" id="SSF51182">
    <property type="entry name" value="RmlC-like cupins"/>
    <property type="match status" value="1"/>
</dbReference>
<evidence type="ECO:0000256" key="6">
    <source>
        <dbReference type="ARBA" id="ARBA00075033"/>
    </source>
</evidence>
<dbReference type="PANTHER" id="PTHR16684:SF11">
    <property type="entry name" value="CENTROMERE PROTEIN C"/>
    <property type="match status" value="1"/>
</dbReference>
<evidence type="ECO:0000256" key="7">
    <source>
        <dbReference type="SAM" id="MobiDB-lite"/>
    </source>
</evidence>
<dbReference type="InterPro" id="IPR011051">
    <property type="entry name" value="RmlC_Cupin_sf"/>
</dbReference>
<feature type="compositionally biased region" description="Acidic residues" evidence="7">
    <location>
        <begin position="198"/>
        <end position="207"/>
    </location>
</feature>
<evidence type="ECO:0000256" key="5">
    <source>
        <dbReference type="ARBA" id="ARBA00057947"/>
    </source>
</evidence>
<dbReference type="OrthoDB" id="1939643at2759"/>
<dbReference type="InterPro" id="IPR025974">
    <property type="entry name" value="Mif2/CENP-C_cupin"/>
</dbReference>
<sequence length="659" mass="74275">MAPEDIKSNRKVKDNKYIFNVGVKGRKTGLTLPELGERDEHGLEPMDHLFSSPEKPNVMDLINKRNDATLSDEEDMELGESSTPGPIEALAERKRLISRPPPPKSRSPIKTFLQSPARRNAVMGSTSSPVRGSVVESKSASRPGSVQRKLEFSRTATESLRNRIDKNRSKPKRRPSEYKSADLANGRHLNSTSATKSDDDEEIEDISFVERESIDHIEVAQHNKNESEGLSDESDKITEDEDQPIRANKMDKETTSRKPPRPKEWRNKFGEVRGSSFKDTGAEKQESLPKSHGSHIRVRENAVQKKKGSSRKTALNQEFNEENRRLHKRSRNSSDEISSSEGEVEKSNVQTTKTMKRLKKNEYKLSESKSTSAQLASSLSQGDSRPKGKRSATGNNKLTSNQSGPPLPKSRGLVILRREDDKILKTRSGRNSIRPLAFWSNEKIEFEDEELPIKDLTADFAGRKIKHVVRAEITEPVKKSRIKTHSSKVKKRKRAKVSASDDDDSNDDNDQDLEPWEVDPGRIIAEVRTWDQDDTSGSQIGEREEEIAVSSTAIITRDIANASFRFAKTLTLPFFGAGMVDLPPGSEKKQKNSRKMQMAFFVFYGKVQVTVNDNVFRISKGGMWQVPRGNFYGIQNDYDKPARIFFSQGCENEEVITDS</sequence>
<evidence type="ECO:0000259" key="9">
    <source>
        <dbReference type="Pfam" id="PF15624"/>
    </source>
</evidence>
<proteinExistence type="inferred from homology"/>